<keyword evidence="4 8" id="KW-0408">Iron</keyword>
<dbReference type="Pfam" id="PF10609">
    <property type="entry name" value="ParA"/>
    <property type="match status" value="1"/>
</dbReference>
<dbReference type="GO" id="GO:0140663">
    <property type="term" value="F:ATP-dependent FeS chaperone activity"/>
    <property type="evidence" value="ECO:0007669"/>
    <property type="project" value="InterPro"/>
</dbReference>
<dbReference type="GO" id="GO:0016887">
    <property type="term" value="F:ATP hydrolysis activity"/>
    <property type="evidence" value="ECO:0007669"/>
    <property type="project" value="UniProtKB-UniRule"/>
</dbReference>
<keyword evidence="10" id="KW-1185">Reference proteome</keyword>
<dbReference type="STRING" id="399550.Smar_0220"/>
<comment type="similarity">
    <text evidence="8">Belongs to the Mrp/NBP35 ATP-binding proteins family.</text>
</comment>
<dbReference type="GO" id="GO:0046872">
    <property type="term" value="F:metal ion binding"/>
    <property type="evidence" value="ECO:0007669"/>
    <property type="project" value="UniProtKB-KW"/>
</dbReference>
<evidence type="ECO:0000256" key="1">
    <source>
        <dbReference type="ARBA" id="ARBA00022723"/>
    </source>
</evidence>
<dbReference type="GeneID" id="4906970"/>
<gene>
    <name evidence="9" type="ordered locus">Smar_0220</name>
</gene>
<dbReference type="FunFam" id="3.40.50.300:FF:001119">
    <property type="entry name" value="Iron-sulfur cluster carrier protein"/>
    <property type="match status" value="1"/>
</dbReference>
<dbReference type="GO" id="GO:0005524">
    <property type="term" value="F:ATP binding"/>
    <property type="evidence" value="ECO:0007669"/>
    <property type="project" value="UniProtKB-UniRule"/>
</dbReference>
<evidence type="ECO:0000256" key="2">
    <source>
        <dbReference type="ARBA" id="ARBA00022741"/>
    </source>
</evidence>
<dbReference type="Proteomes" id="UP000000254">
    <property type="component" value="Chromosome"/>
</dbReference>
<dbReference type="InterPro" id="IPR019591">
    <property type="entry name" value="Mrp/NBP35_ATP-bd"/>
</dbReference>
<dbReference type="PANTHER" id="PTHR23264">
    <property type="entry name" value="NUCLEOTIDE-BINDING PROTEIN NBP35 YEAST -RELATED"/>
    <property type="match status" value="1"/>
</dbReference>
<dbReference type="GO" id="GO:0016226">
    <property type="term" value="P:iron-sulfur cluster assembly"/>
    <property type="evidence" value="ECO:0007669"/>
    <property type="project" value="InterPro"/>
</dbReference>
<dbReference type="eggNOG" id="arCOG00585">
    <property type="taxonomic scope" value="Archaea"/>
</dbReference>
<evidence type="ECO:0000256" key="4">
    <source>
        <dbReference type="ARBA" id="ARBA00023004"/>
    </source>
</evidence>
<sequence length="287" mass="31366">MSYNISRSPTQQRTYTPIFKLINDARERLSKTKHKIIVLSGKGGVGKTFVSAMLSLALASEGYRVALFDADIHGSSIPTVLAMHGMRLYASENGIEPTPGPLGIKVVATNLMLDSPDLPIIWRGPLKSKAITELLAKVNWGENDFLIIDLPPGTGDEAITIVQTIKDLDGAIIVTAPSILSEVIVAKAINFVVNNGVKLLGIVENMSYFKCPKCGSVYYLLGKSTGEELAKKYNTKLLAKIPLDPYIGEALDRGVPYYIEYPDAEASKAIRELARKLIEIFQEKTPE</sequence>
<evidence type="ECO:0000256" key="3">
    <source>
        <dbReference type="ARBA" id="ARBA00022840"/>
    </source>
</evidence>
<accession>A3DL23</accession>
<evidence type="ECO:0000313" key="10">
    <source>
        <dbReference type="Proteomes" id="UP000000254"/>
    </source>
</evidence>
<keyword evidence="5 8" id="KW-0411">Iron-sulfur</keyword>
<dbReference type="InterPro" id="IPR027417">
    <property type="entry name" value="P-loop_NTPase"/>
</dbReference>
<keyword evidence="3 8" id="KW-0067">ATP-binding</keyword>
<dbReference type="AlphaFoldDB" id="A3DL23"/>
<dbReference type="SUPFAM" id="SSF52540">
    <property type="entry name" value="P-loop containing nucleoside triphosphate hydrolases"/>
    <property type="match status" value="1"/>
</dbReference>
<dbReference type="KEGG" id="smr:Smar_0220"/>
<keyword evidence="1 8" id="KW-0479">Metal-binding</keyword>
<feature type="binding site" evidence="8">
    <location>
        <begin position="41"/>
        <end position="48"/>
    </location>
    <ligand>
        <name>ATP</name>
        <dbReference type="ChEBI" id="CHEBI:30616"/>
    </ligand>
</feature>
<dbReference type="CDD" id="cd02037">
    <property type="entry name" value="Mrp_NBP35"/>
    <property type="match status" value="1"/>
</dbReference>
<evidence type="ECO:0000256" key="7">
    <source>
        <dbReference type="ARBA" id="ARBA00074706"/>
    </source>
</evidence>
<dbReference type="GO" id="GO:0005829">
    <property type="term" value="C:cytosol"/>
    <property type="evidence" value="ECO:0007669"/>
    <property type="project" value="TreeGrafter"/>
</dbReference>
<dbReference type="Gene3D" id="3.40.50.300">
    <property type="entry name" value="P-loop containing nucleotide triphosphate hydrolases"/>
    <property type="match status" value="1"/>
</dbReference>
<dbReference type="InterPro" id="IPR033756">
    <property type="entry name" value="YlxH/NBP35"/>
</dbReference>
<dbReference type="HOGENOM" id="CLU_024839_0_1_2"/>
<evidence type="ECO:0000256" key="8">
    <source>
        <dbReference type="HAMAP-Rule" id="MF_02040"/>
    </source>
</evidence>
<reference evidence="10" key="1">
    <citation type="journal article" date="2009" name="BMC Genomics">
        <title>The complete genome sequence of Staphylothermus marinus reveals differences in sulfur metabolism among heterotrophic Crenarchaeota.</title>
        <authorList>
            <person name="Anderson I.J."/>
            <person name="Dharmarajan L."/>
            <person name="Rodriguez J."/>
            <person name="Hooper S."/>
            <person name="Porat I."/>
            <person name="Ulrich L.E."/>
            <person name="Elkins J.G."/>
            <person name="Mavromatis K."/>
            <person name="Sun H."/>
            <person name="Land M."/>
            <person name="Lapidus A."/>
            <person name="Lucas S."/>
            <person name="Barry K."/>
            <person name="Huber H."/>
            <person name="Zhulin I.B."/>
            <person name="Whitman W.B."/>
            <person name="Mukhopadhyay B."/>
            <person name="Woese C."/>
            <person name="Bristow J."/>
            <person name="Kyrpides N."/>
        </authorList>
    </citation>
    <scope>NUCLEOTIDE SEQUENCE [LARGE SCALE GENOMIC DNA]</scope>
    <source>
        <strain evidence="10">ATCC 43588 / DSM 3639 / JCM 9404 / F1</strain>
    </source>
</reference>
<name>A3DL23_STAMF</name>
<evidence type="ECO:0000256" key="6">
    <source>
        <dbReference type="ARBA" id="ARBA00058094"/>
    </source>
</evidence>
<dbReference type="OrthoDB" id="8297at2157"/>
<evidence type="ECO:0000256" key="5">
    <source>
        <dbReference type="ARBA" id="ARBA00023014"/>
    </source>
</evidence>
<reference evidence="9 10" key="2">
    <citation type="journal article" date="2009" name="Stand. Genomic Sci.">
        <title>Complete genome sequence of Staphylothermus marinus Stetter and Fiala 1986 type strain F1.</title>
        <authorList>
            <person name="Anderson I.J."/>
            <person name="Sun H."/>
            <person name="Lapidus A."/>
            <person name="Copeland A."/>
            <person name="Glavina Del Rio T."/>
            <person name="Tice H."/>
            <person name="Dalin E."/>
            <person name="Lucas S."/>
            <person name="Barry K."/>
            <person name="Land M."/>
            <person name="Richardson P."/>
            <person name="Huber H."/>
            <person name="Kyrpides N.C."/>
        </authorList>
    </citation>
    <scope>NUCLEOTIDE SEQUENCE [LARGE SCALE GENOMIC DNA]</scope>
    <source>
        <strain evidence="10">ATCC 43588 / DSM 3639 / JCM 9404 / F1</strain>
    </source>
</reference>
<organism evidence="9 10">
    <name type="scientific">Staphylothermus marinus (strain ATCC 43588 / DSM 3639 / JCM 9404 / F1)</name>
    <dbReference type="NCBI Taxonomy" id="399550"/>
    <lineage>
        <taxon>Archaea</taxon>
        <taxon>Thermoproteota</taxon>
        <taxon>Thermoprotei</taxon>
        <taxon>Desulfurococcales</taxon>
        <taxon>Desulfurococcaceae</taxon>
        <taxon>Staphylothermus</taxon>
    </lineage>
</organism>
<comment type="function">
    <text evidence="6 8">Binds and transfers iron-sulfur (Fe-S) clusters to target apoproteins. Can hydrolyze ATP.</text>
</comment>
<dbReference type="EMBL" id="CP000575">
    <property type="protein sequence ID" value="ABN69333.1"/>
    <property type="molecule type" value="Genomic_DNA"/>
</dbReference>
<dbReference type="GO" id="GO:0051536">
    <property type="term" value="F:iron-sulfur cluster binding"/>
    <property type="evidence" value="ECO:0007669"/>
    <property type="project" value="UniProtKB-UniRule"/>
</dbReference>
<dbReference type="PANTHER" id="PTHR23264:SF19">
    <property type="entry name" value="CYTOSOLIC FE-S CLUSTER ASSEMBLY FACTOR NUBP2"/>
    <property type="match status" value="1"/>
</dbReference>
<evidence type="ECO:0000313" key="9">
    <source>
        <dbReference type="EMBL" id="ABN69333.1"/>
    </source>
</evidence>
<protein>
    <recommendedName>
        <fullName evidence="7 8">Iron-sulfur cluster carrier protein</fullName>
    </recommendedName>
</protein>
<dbReference type="HAMAP" id="MF_02040">
    <property type="entry name" value="Mrp_NBP35"/>
    <property type="match status" value="1"/>
</dbReference>
<keyword evidence="2 8" id="KW-0547">Nucleotide-binding</keyword>
<proteinExistence type="inferred from homology"/>
<comment type="subunit">
    <text evidence="8">Homodimer.</text>
</comment>
<keyword evidence="8" id="KW-0378">Hydrolase</keyword>
<dbReference type="RefSeq" id="WP_011838524.1">
    <property type="nucleotide sequence ID" value="NC_009033.1"/>
</dbReference>